<dbReference type="RefSeq" id="WP_209654224.1">
    <property type="nucleotide sequence ID" value="NZ_CP047357.1"/>
</dbReference>
<dbReference type="Pfam" id="PF00975">
    <property type="entry name" value="Thioesterase"/>
    <property type="match status" value="1"/>
</dbReference>
<evidence type="ECO:0000256" key="2">
    <source>
        <dbReference type="ARBA" id="ARBA00015007"/>
    </source>
</evidence>
<dbReference type="Gene3D" id="3.40.50.1820">
    <property type="entry name" value="alpha/beta hydrolase"/>
    <property type="match status" value="1"/>
</dbReference>
<dbReference type="InterPro" id="IPR029058">
    <property type="entry name" value="AB_hydrolase_fold"/>
</dbReference>
<proteinExistence type="inferred from homology"/>
<evidence type="ECO:0000259" key="4">
    <source>
        <dbReference type="Pfam" id="PF00975"/>
    </source>
</evidence>
<accession>A0ABS4UAH8</accession>
<reference evidence="5 6" key="1">
    <citation type="submission" date="2021-03" db="EMBL/GenBank/DDBJ databases">
        <title>Sequencing the genomes of 1000 actinobacteria strains.</title>
        <authorList>
            <person name="Klenk H.-P."/>
        </authorList>
    </citation>
    <scope>NUCLEOTIDE SEQUENCE [LARGE SCALE GENOMIC DNA]</scope>
    <source>
        <strain evidence="5 6">DSM 44506</strain>
    </source>
</reference>
<organism evidence="5 6">
    <name type="scientific">Corynebacterium freneyi</name>
    <dbReference type="NCBI Taxonomy" id="134034"/>
    <lineage>
        <taxon>Bacteria</taxon>
        <taxon>Bacillati</taxon>
        <taxon>Actinomycetota</taxon>
        <taxon>Actinomycetes</taxon>
        <taxon>Mycobacteriales</taxon>
        <taxon>Corynebacteriaceae</taxon>
        <taxon>Corynebacterium</taxon>
    </lineage>
</organism>
<protein>
    <recommendedName>
        <fullName evidence="2">Thioesterase TesA</fullName>
    </recommendedName>
</protein>
<dbReference type="SUPFAM" id="SSF53474">
    <property type="entry name" value="alpha/beta-Hydrolases"/>
    <property type="match status" value="1"/>
</dbReference>
<comment type="catalytic activity">
    <reaction evidence="3">
        <text>a fatty acyl-CoA + H2O = a fatty acid + CoA + H(+)</text>
        <dbReference type="Rhea" id="RHEA:16781"/>
        <dbReference type="ChEBI" id="CHEBI:15377"/>
        <dbReference type="ChEBI" id="CHEBI:15378"/>
        <dbReference type="ChEBI" id="CHEBI:28868"/>
        <dbReference type="ChEBI" id="CHEBI:57287"/>
        <dbReference type="ChEBI" id="CHEBI:77636"/>
    </reaction>
</comment>
<evidence type="ECO:0000256" key="1">
    <source>
        <dbReference type="ARBA" id="ARBA00007169"/>
    </source>
</evidence>
<keyword evidence="6" id="KW-1185">Reference proteome</keyword>
<dbReference type="EMBL" id="JAGINY010000001">
    <property type="protein sequence ID" value="MBP2333560.1"/>
    <property type="molecule type" value="Genomic_DNA"/>
</dbReference>
<evidence type="ECO:0000256" key="3">
    <source>
        <dbReference type="ARBA" id="ARBA00024293"/>
    </source>
</evidence>
<sequence length="256" mass="27038">MHTTQDHWLRRFSVSRSHAGPHLILCPHAGAGASSQRELSDLCAPWCTPSVVQYPGRQDRIGRTPARSITDIADAVARELAAQPAADTRELVIFGHSMGALVAFELARSCGREGLPVAHLVVSAAVPPHAVAAEPRHPVTDRGIIDRLVGLAGTDDAILADPDLVSLAIGALRADYAMTDSYGCGKDAAVSCPISVLGGDSDPIVPFTRLWGWRAHTTADCSVSLFRGGHFYLSTQLPAVAEFLGRACTPVAVPVP</sequence>
<dbReference type="PANTHER" id="PTHR11487:SF0">
    <property type="entry name" value="S-ACYL FATTY ACID SYNTHASE THIOESTERASE, MEDIUM CHAIN"/>
    <property type="match status" value="1"/>
</dbReference>
<evidence type="ECO:0000313" key="5">
    <source>
        <dbReference type="EMBL" id="MBP2333560.1"/>
    </source>
</evidence>
<evidence type="ECO:0000313" key="6">
    <source>
        <dbReference type="Proteomes" id="UP001519305"/>
    </source>
</evidence>
<name>A0ABS4UAH8_9CORY</name>
<comment type="caution">
    <text evidence="5">The sequence shown here is derived from an EMBL/GenBank/DDBJ whole genome shotgun (WGS) entry which is preliminary data.</text>
</comment>
<dbReference type="InterPro" id="IPR012223">
    <property type="entry name" value="TEII"/>
</dbReference>
<dbReference type="Proteomes" id="UP001519305">
    <property type="component" value="Unassembled WGS sequence"/>
</dbReference>
<gene>
    <name evidence="5" type="ORF">JOF33_002259</name>
</gene>
<comment type="similarity">
    <text evidence="1">Belongs to the thioesterase family.</text>
</comment>
<dbReference type="PANTHER" id="PTHR11487">
    <property type="entry name" value="THIOESTERASE"/>
    <property type="match status" value="1"/>
</dbReference>
<dbReference type="InterPro" id="IPR001031">
    <property type="entry name" value="Thioesterase"/>
</dbReference>
<feature type="domain" description="Thioesterase" evidence="4">
    <location>
        <begin position="22"/>
        <end position="246"/>
    </location>
</feature>